<dbReference type="InterPro" id="IPR023031">
    <property type="entry name" value="OPRT"/>
</dbReference>
<evidence type="ECO:0000256" key="3">
    <source>
        <dbReference type="ARBA" id="ARBA00006221"/>
    </source>
</evidence>
<feature type="binding site" evidence="15">
    <location>
        <position position="455"/>
    </location>
    <ligand>
        <name>substrate</name>
    </ligand>
</feature>
<evidence type="ECO:0000256" key="11">
    <source>
        <dbReference type="ARBA" id="ARBA00022975"/>
    </source>
</evidence>
<dbReference type="EnsemblMetazoa" id="GPAI036777-RA">
    <property type="protein sequence ID" value="GPAI036777-PA"/>
    <property type="gene ID" value="GPAI036777"/>
</dbReference>
<dbReference type="PROSITE" id="PS00156">
    <property type="entry name" value="OMPDECASE"/>
    <property type="match status" value="1"/>
</dbReference>
<feature type="binding site" evidence="15">
    <location>
        <position position="373"/>
    </location>
    <ligand>
        <name>substrate</name>
    </ligand>
</feature>
<feature type="active site" description="For OMPdecase activity" evidence="14">
    <location>
        <position position="311"/>
    </location>
</feature>
<dbReference type="UniPathway" id="UPA00070">
    <property type="reaction ID" value="UER00119"/>
</dbReference>
<organism evidence="17 18">
    <name type="scientific">Glossina pallidipes</name>
    <name type="common">Tsetse fly</name>
    <dbReference type="NCBI Taxonomy" id="7398"/>
    <lineage>
        <taxon>Eukaryota</taxon>
        <taxon>Metazoa</taxon>
        <taxon>Ecdysozoa</taxon>
        <taxon>Arthropoda</taxon>
        <taxon>Hexapoda</taxon>
        <taxon>Insecta</taxon>
        <taxon>Pterygota</taxon>
        <taxon>Neoptera</taxon>
        <taxon>Endopterygota</taxon>
        <taxon>Diptera</taxon>
        <taxon>Brachycera</taxon>
        <taxon>Muscomorpha</taxon>
        <taxon>Hippoboscoidea</taxon>
        <taxon>Glossinidae</taxon>
        <taxon>Glossina</taxon>
    </lineage>
</organism>
<dbReference type="STRING" id="7398.A0A1B0A7K6"/>
<dbReference type="InterPro" id="IPR029057">
    <property type="entry name" value="PRTase-like"/>
</dbReference>
<protein>
    <recommendedName>
        <fullName evidence="7">Uridine 5'-monophosphate synthase</fullName>
        <ecNumber evidence="5">2.4.2.10</ecNumber>
        <ecNumber evidence="6">4.1.1.23</ecNumber>
    </recommendedName>
</protein>
<dbReference type="EC" id="4.1.1.23" evidence="6"/>
<dbReference type="SMART" id="SM00934">
    <property type="entry name" value="OMPdecase"/>
    <property type="match status" value="1"/>
</dbReference>
<feature type="domain" description="Orotidine 5'-phosphate decarboxylase" evidence="16">
    <location>
        <begin position="252"/>
        <end position="470"/>
    </location>
</feature>
<evidence type="ECO:0000256" key="15">
    <source>
        <dbReference type="PIRSR" id="PIRSR614732-2"/>
    </source>
</evidence>
<dbReference type="InterPro" id="IPR014732">
    <property type="entry name" value="OMPdecase"/>
</dbReference>
<feature type="binding site" evidence="15">
    <location>
        <position position="434"/>
    </location>
    <ligand>
        <name>substrate</name>
    </ligand>
</feature>
<dbReference type="Pfam" id="PF00215">
    <property type="entry name" value="OMPdecase"/>
    <property type="match status" value="1"/>
</dbReference>
<evidence type="ECO:0000256" key="6">
    <source>
        <dbReference type="ARBA" id="ARBA00012321"/>
    </source>
</evidence>
<dbReference type="InterPro" id="IPR004467">
    <property type="entry name" value="Or_phspho_trans_dom"/>
</dbReference>
<comment type="similarity">
    <text evidence="3">In the N-terminal section; belongs to the purine/pyrimidine phosphoribosyltransferase family.</text>
</comment>
<evidence type="ECO:0000256" key="1">
    <source>
        <dbReference type="ARBA" id="ARBA00004861"/>
    </source>
</evidence>
<dbReference type="SUPFAM" id="SSF53271">
    <property type="entry name" value="PRTase-like"/>
    <property type="match status" value="1"/>
</dbReference>
<feature type="active site" description="For OMPdecase activity" evidence="14">
    <location>
        <position position="316"/>
    </location>
</feature>
<comment type="similarity">
    <text evidence="4">In the C-terminal section; belongs to the OMP decarboxylase family.</text>
</comment>
<evidence type="ECO:0000256" key="13">
    <source>
        <dbReference type="ARBA" id="ARBA00023268"/>
    </source>
</evidence>
<dbReference type="FunFam" id="3.40.50.2020:FF:000025">
    <property type="entry name" value="Uridine monophosphate synthetase"/>
    <property type="match status" value="1"/>
</dbReference>
<dbReference type="InterPro" id="IPR011060">
    <property type="entry name" value="RibuloseP-bd_barrel"/>
</dbReference>
<dbReference type="Gene3D" id="3.20.20.70">
    <property type="entry name" value="Aldolase class I"/>
    <property type="match status" value="1"/>
</dbReference>
<dbReference type="HAMAP" id="MF_01208">
    <property type="entry name" value="PyrE"/>
    <property type="match status" value="1"/>
</dbReference>
<evidence type="ECO:0000313" key="18">
    <source>
        <dbReference type="Proteomes" id="UP000092445"/>
    </source>
</evidence>
<evidence type="ECO:0000256" key="7">
    <source>
        <dbReference type="ARBA" id="ARBA00015047"/>
    </source>
</evidence>
<dbReference type="PANTHER" id="PTHR19278:SF9">
    <property type="entry name" value="URIDINE 5'-MONOPHOSPHATE SYNTHASE"/>
    <property type="match status" value="1"/>
</dbReference>
<dbReference type="FunFam" id="3.20.20.70:FF:000245">
    <property type="entry name" value="Bifunctional UMP-synthetase"/>
    <property type="match status" value="1"/>
</dbReference>
<keyword evidence="9" id="KW-0808">Transferase</keyword>
<evidence type="ECO:0000313" key="17">
    <source>
        <dbReference type="EnsemblMetazoa" id="GPAI036777-PA"/>
    </source>
</evidence>
<dbReference type="PANTHER" id="PTHR19278">
    <property type="entry name" value="OROTATE PHOSPHORIBOSYLTRANSFERASE"/>
    <property type="match status" value="1"/>
</dbReference>
<keyword evidence="18" id="KW-1185">Reference proteome</keyword>
<dbReference type="AlphaFoldDB" id="A0A1B0A7K6"/>
<dbReference type="GO" id="GO:0006207">
    <property type="term" value="P:'de novo' pyrimidine nucleobase biosynthetic process"/>
    <property type="evidence" value="ECO:0007669"/>
    <property type="project" value="InterPro"/>
</dbReference>
<keyword evidence="13" id="KW-0511">Multifunctional enzyme</keyword>
<reference evidence="18" key="1">
    <citation type="submission" date="2014-03" db="EMBL/GenBank/DDBJ databases">
        <authorList>
            <person name="Aksoy S."/>
            <person name="Warren W."/>
            <person name="Wilson R.K."/>
        </authorList>
    </citation>
    <scope>NUCLEOTIDE SEQUENCE [LARGE SCALE GENOMIC DNA]</scope>
    <source>
        <strain evidence="18">IAEA</strain>
    </source>
</reference>
<feature type="binding site" evidence="15">
    <location>
        <position position="258"/>
    </location>
    <ligand>
        <name>substrate</name>
    </ligand>
</feature>
<evidence type="ECO:0000256" key="14">
    <source>
        <dbReference type="PIRSR" id="PIRSR614732-1"/>
    </source>
</evidence>
<dbReference type="GO" id="GO:0044205">
    <property type="term" value="P:'de novo' UMP biosynthetic process"/>
    <property type="evidence" value="ECO:0007669"/>
    <property type="project" value="UniProtKB-UniPathway"/>
</dbReference>
<dbReference type="SUPFAM" id="SSF51366">
    <property type="entry name" value="Ribulose-phoshate binding barrel"/>
    <property type="match status" value="1"/>
</dbReference>
<feature type="active site" description="For OMPdecase activity" evidence="14">
    <location>
        <position position="313"/>
    </location>
</feature>
<evidence type="ECO:0000256" key="10">
    <source>
        <dbReference type="ARBA" id="ARBA00022793"/>
    </source>
</evidence>
<feature type="binding site" evidence="15">
    <location>
        <position position="280"/>
    </location>
    <ligand>
        <name>substrate</name>
    </ligand>
</feature>
<evidence type="ECO:0000256" key="12">
    <source>
        <dbReference type="ARBA" id="ARBA00023239"/>
    </source>
</evidence>
<feature type="binding site" evidence="15">
    <location>
        <position position="454"/>
    </location>
    <ligand>
        <name>substrate</name>
    </ligand>
</feature>
<evidence type="ECO:0000256" key="2">
    <source>
        <dbReference type="ARBA" id="ARBA00004889"/>
    </source>
</evidence>
<dbReference type="InterPro" id="IPR013785">
    <property type="entry name" value="Aldolase_TIM"/>
</dbReference>
<evidence type="ECO:0000256" key="8">
    <source>
        <dbReference type="ARBA" id="ARBA00022676"/>
    </source>
</evidence>
<keyword evidence="11" id="KW-0665">Pyrimidine biosynthesis</keyword>
<dbReference type="NCBIfam" id="TIGR00336">
    <property type="entry name" value="pyrE"/>
    <property type="match status" value="1"/>
</dbReference>
<dbReference type="Gene3D" id="3.40.50.2020">
    <property type="match status" value="1"/>
</dbReference>
<comment type="pathway">
    <text evidence="1">Pyrimidine metabolism; UMP biosynthesis via de novo pathway; UMP from orotate: step 2/2.</text>
</comment>
<keyword evidence="12" id="KW-0456">Lyase</keyword>
<name>A0A1B0A7K6_GLOPL</name>
<comment type="pathway">
    <text evidence="2">Pyrimidine metabolism; UMP biosynthesis via de novo pathway; UMP from orotate: step 1/2.</text>
</comment>
<dbReference type="Pfam" id="PF00156">
    <property type="entry name" value="Pribosyltran"/>
    <property type="match status" value="1"/>
</dbReference>
<evidence type="ECO:0000259" key="16">
    <source>
        <dbReference type="SMART" id="SM00934"/>
    </source>
</evidence>
<dbReference type="InterPro" id="IPR018089">
    <property type="entry name" value="OMPdecase_AS"/>
</dbReference>
<dbReference type="InterPro" id="IPR000836">
    <property type="entry name" value="PRTase_dom"/>
</dbReference>
<evidence type="ECO:0000256" key="4">
    <source>
        <dbReference type="ARBA" id="ARBA00009769"/>
    </source>
</evidence>
<dbReference type="CDD" id="cd04725">
    <property type="entry name" value="OMP_decarboxylase_like"/>
    <property type="match status" value="1"/>
</dbReference>
<dbReference type="NCBIfam" id="TIGR01740">
    <property type="entry name" value="pyrF"/>
    <property type="match status" value="1"/>
</dbReference>
<keyword evidence="8" id="KW-0328">Glycosyltransferase</keyword>
<dbReference type="CDD" id="cd06223">
    <property type="entry name" value="PRTases_typeI"/>
    <property type="match status" value="1"/>
</dbReference>
<dbReference type="EC" id="2.4.2.10" evidence="5"/>
<dbReference type="VEuPathDB" id="VectorBase:GPAI036777"/>
<sequence>MDPKKSLVLKLYEINAFKFGNFKMKVGINSPVYFDLRVIVSYPEVMQTISNLVADYMKEHNLVAKHVCGVPYTALPIATIVAVKENIPMLVRRKEAKSYGTKKLIEGIFRLGDTCLIIEDVVTSGSSILDTIRDLKQEGIQVTDAIVVVDREQGGAKNIADHSIRMHSLFTLSFLMNTLLEAGKIERSIVDSVAKYIAEVQIGSNGNLMDNNKKEVKSDFVRSEMPYEVRANLAKCEVTKELFNLMTTKETNLCLAADLTKCAQVLEVADKCGPYICLLKTHVDILEDFNNEFIETLLAIAERHKFLIMEDRKFADIGNTVSLQCGKGLYEIARWADVVTAHTISGRSILQGLKESRKNVSKLRGVFLLAEMSVSGNLIDDTYKEASRKVATDGIDIDFVAGIVCQSADCFAFPGLIQLTPGVKIDEKADKLGQQYNEPEYVIKEKAADIAVVGRGILQAKCVATAAALYRSRLWSAYKDRLAKK</sequence>
<keyword evidence="10" id="KW-0210">Decarboxylase</keyword>
<evidence type="ECO:0000256" key="5">
    <source>
        <dbReference type="ARBA" id="ARBA00011971"/>
    </source>
</evidence>
<dbReference type="GO" id="GO:0004590">
    <property type="term" value="F:orotidine-5'-phosphate decarboxylase activity"/>
    <property type="evidence" value="ECO:0007669"/>
    <property type="project" value="UniProtKB-EC"/>
</dbReference>
<proteinExistence type="inferred from homology"/>
<reference evidence="17" key="2">
    <citation type="submission" date="2020-05" db="UniProtKB">
        <authorList>
            <consortium name="EnsemblMetazoa"/>
        </authorList>
    </citation>
    <scope>IDENTIFICATION</scope>
    <source>
        <strain evidence="17">IAEA</strain>
    </source>
</reference>
<accession>A0A1B0A7K6</accession>
<evidence type="ECO:0000256" key="9">
    <source>
        <dbReference type="ARBA" id="ARBA00022679"/>
    </source>
</evidence>
<dbReference type="Proteomes" id="UP000092445">
    <property type="component" value="Unassembled WGS sequence"/>
</dbReference>
<dbReference type="InterPro" id="IPR001754">
    <property type="entry name" value="OMPdeCOase_dom"/>
</dbReference>
<dbReference type="GO" id="GO:0004588">
    <property type="term" value="F:orotate phosphoribosyltransferase activity"/>
    <property type="evidence" value="ECO:0007669"/>
    <property type="project" value="UniProtKB-EC"/>
</dbReference>